<evidence type="ECO:0000256" key="3">
    <source>
        <dbReference type="ARBA" id="ARBA00023172"/>
    </source>
</evidence>
<evidence type="ECO:0000256" key="4">
    <source>
        <dbReference type="PROSITE-ProRule" id="PRU01248"/>
    </source>
</evidence>
<dbReference type="SUPFAM" id="SSF56349">
    <property type="entry name" value="DNA breaking-rejoining enzymes"/>
    <property type="match status" value="1"/>
</dbReference>
<keyword evidence="1" id="KW-0229">DNA integration</keyword>
<dbReference type="InterPro" id="IPR044068">
    <property type="entry name" value="CB"/>
</dbReference>
<dbReference type="Pfam" id="PF00589">
    <property type="entry name" value="Phage_integrase"/>
    <property type="match status" value="1"/>
</dbReference>
<evidence type="ECO:0000313" key="7">
    <source>
        <dbReference type="EMBL" id="MEC5387173.1"/>
    </source>
</evidence>
<dbReference type="RefSeq" id="WP_327600150.1">
    <property type="nucleotide sequence ID" value="NZ_JAYXHS010000003.1"/>
</dbReference>
<feature type="domain" description="Core-binding (CB)" evidence="6">
    <location>
        <begin position="6"/>
        <end position="88"/>
    </location>
</feature>
<keyword evidence="8" id="KW-1185">Reference proteome</keyword>
<dbReference type="Proteomes" id="UP001331561">
    <property type="component" value="Unassembled WGS sequence"/>
</dbReference>
<accession>A0ABU6K5V1</accession>
<reference evidence="7 8" key="1">
    <citation type="submission" date="2024-01" db="EMBL/GenBank/DDBJ databases">
        <title>Uliginosibacterium soil sp. nov.</title>
        <authorList>
            <person name="Lv Y."/>
        </authorList>
    </citation>
    <scope>NUCLEOTIDE SEQUENCE [LARGE SCALE GENOMIC DNA]</scope>
    <source>
        <strain evidence="7 8">H3</strain>
    </source>
</reference>
<dbReference type="InterPro" id="IPR002104">
    <property type="entry name" value="Integrase_catalytic"/>
</dbReference>
<proteinExistence type="predicted"/>
<dbReference type="CDD" id="cd00796">
    <property type="entry name" value="INT_Rci_Hp1_C"/>
    <property type="match status" value="1"/>
</dbReference>
<keyword evidence="3" id="KW-0233">DNA recombination</keyword>
<dbReference type="PANTHER" id="PTHR30349:SF64">
    <property type="entry name" value="PROPHAGE INTEGRASE INTD-RELATED"/>
    <property type="match status" value="1"/>
</dbReference>
<feature type="domain" description="Tyr recombinase" evidence="5">
    <location>
        <begin position="112"/>
        <end position="287"/>
    </location>
</feature>
<gene>
    <name evidence="7" type="ORF">VVD49_15695</name>
</gene>
<evidence type="ECO:0000256" key="2">
    <source>
        <dbReference type="ARBA" id="ARBA00023125"/>
    </source>
</evidence>
<dbReference type="EMBL" id="JAYXHS010000003">
    <property type="protein sequence ID" value="MEC5387173.1"/>
    <property type="molecule type" value="Genomic_DNA"/>
</dbReference>
<dbReference type="PANTHER" id="PTHR30349">
    <property type="entry name" value="PHAGE INTEGRASE-RELATED"/>
    <property type="match status" value="1"/>
</dbReference>
<evidence type="ECO:0000259" key="6">
    <source>
        <dbReference type="PROSITE" id="PS51900"/>
    </source>
</evidence>
<sequence>MPSKTLTIARIADIFLRLNQGRDRMLKPRLMFWVDRAGDTMLEELTRSQVRDALIALKTEPAADGRLRSGPTINRYRAALGSMIAFARDNDLVSHDWISPLSGMKQAKENPGLVRYLSHEEEDRLMAAAELVRWPLLPLLVRTAIVTGLRAGALQGLLWANVKINDDNPRIEVARTKNGEPHVSPLTPDLVVMFRKARRLGALDTDYVFSGANPHRPHSWRECFAKAMRKARIEGATFHTLRHTSCSRLAEAGVDAIAIAEHSGHKTMSMVRRYAHLNVKRRASIVQDVFG</sequence>
<protein>
    <submittedName>
        <fullName evidence="7">Site-specific integrase</fullName>
    </submittedName>
</protein>
<dbReference type="PROSITE" id="PS51900">
    <property type="entry name" value="CB"/>
    <property type="match status" value="1"/>
</dbReference>
<evidence type="ECO:0000313" key="8">
    <source>
        <dbReference type="Proteomes" id="UP001331561"/>
    </source>
</evidence>
<evidence type="ECO:0000256" key="1">
    <source>
        <dbReference type="ARBA" id="ARBA00022908"/>
    </source>
</evidence>
<dbReference type="InterPro" id="IPR011010">
    <property type="entry name" value="DNA_brk_join_enz"/>
</dbReference>
<keyword evidence="2 4" id="KW-0238">DNA-binding</keyword>
<dbReference type="InterPro" id="IPR013762">
    <property type="entry name" value="Integrase-like_cat_sf"/>
</dbReference>
<dbReference type="Gene3D" id="1.10.443.10">
    <property type="entry name" value="Intergrase catalytic core"/>
    <property type="match status" value="1"/>
</dbReference>
<organism evidence="7 8">
    <name type="scientific">Uliginosibacterium silvisoli</name>
    <dbReference type="NCBI Taxonomy" id="3114758"/>
    <lineage>
        <taxon>Bacteria</taxon>
        <taxon>Pseudomonadati</taxon>
        <taxon>Pseudomonadota</taxon>
        <taxon>Betaproteobacteria</taxon>
        <taxon>Rhodocyclales</taxon>
        <taxon>Zoogloeaceae</taxon>
        <taxon>Uliginosibacterium</taxon>
    </lineage>
</organism>
<name>A0ABU6K5V1_9RHOO</name>
<comment type="caution">
    <text evidence="7">The sequence shown here is derived from an EMBL/GenBank/DDBJ whole genome shotgun (WGS) entry which is preliminary data.</text>
</comment>
<evidence type="ECO:0000259" key="5">
    <source>
        <dbReference type="PROSITE" id="PS51898"/>
    </source>
</evidence>
<dbReference type="PROSITE" id="PS51898">
    <property type="entry name" value="TYR_RECOMBINASE"/>
    <property type="match status" value="1"/>
</dbReference>
<dbReference type="InterPro" id="IPR050090">
    <property type="entry name" value="Tyrosine_recombinase_XerCD"/>
</dbReference>